<dbReference type="AlphaFoldDB" id="A0A6G0ZJG7"/>
<gene>
    <name evidence="2" type="ORF">FWK35_00000922</name>
</gene>
<keyword evidence="3" id="KW-1185">Reference proteome</keyword>
<dbReference type="OrthoDB" id="6604655at2759"/>
<dbReference type="Proteomes" id="UP000478052">
    <property type="component" value="Unassembled WGS sequence"/>
</dbReference>
<name>A0A6G0ZJG7_APHCR</name>
<evidence type="ECO:0000256" key="1">
    <source>
        <dbReference type="SAM" id="MobiDB-lite"/>
    </source>
</evidence>
<dbReference type="EMBL" id="VUJU01000390">
    <property type="protein sequence ID" value="KAF0770739.1"/>
    <property type="molecule type" value="Genomic_DNA"/>
</dbReference>
<feature type="region of interest" description="Disordered" evidence="1">
    <location>
        <begin position="65"/>
        <end position="88"/>
    </location>
</feature>
<proteinExistence type="predicted"/>
<evidence type="ECO:0000313" key="2">
    <source>
        <dbReference type="EMBL" id="KAF0770739.1"/>
    </source>
</evidence>
<comment type="caution">
    <text evidence="2">The sequence shown here is derived from an EMBL/GenBank/DDBJ whole genome shotgun (WGS) entry which is preliminary data.</text>
</comment>
<protein>
    <submittedName>
        <fullName evidence="2">Acetyl-CoA carboxylase isoform X2</fullName>
    </submittedName>
</protein>
<sequence length="105" mass="11666">MFYVLFKDEFKSTDCNNSEEAVLIDDKMSSETSGGVNFIVGDEDGVDQAPAELVNGDLIRALEEEKHENTDSFPLGKETRMGVTSNSSSYNNMFGLTEKRKRLSS</sequence>
<evidence type="ECO:0000313" key="3">
    <source>
        <dbReference type="Proteomes" id="UP000478052"/>
    </source>
</evidence>
<reference evidence="2 3" key="1">
    <citation type="submission" date="2019-08" db="EMBL/GenBank/DDBJ databases">
        <title>Whole genome of Aphis craccivora.</title>
        <authorList>
            <person name="Voronova N.V."/>
            <person name="Shulinski R.S."/>
            <person name="Bandarenka Y.V."/>
            <person name="Zhorov D.G."/>
            <person name="Warner D."/>
        </authorList>
    </citation>
    <scope>NUCLEOTIDE SEQUENCE [LARGE SCALE GENOMIC DNA]</scope>
    <source>
        <strain evidence="2">180601</strain>
        <tissue evidence="2">Whole Body</tissue>
    </source>
</reference>
<organism evidence="2 3">
    <name type="scientific">Aphis craccivora</name>
    <name type="common">Cowpea aphid</name>
    <dbReference type="NCBI Taxonomy" id="307492"/>
    <lineage>
        <taxon>Eukaryota</taxon>
        <taxon>Metazoa</taxon>
        <taxon>Ecdysozoa</taxon>
        <taxon>Arthropoda</taxon>
        <taxon>Hexapoda</taxon>
        <taxon>Insecta</taxon>
        <taxon>Pterygota</taxon>
        <taxon>Neoptera</taxon>
        <taxon>Paraneoptera</taxon>
        <taxon>Hemiptera</taxon>
        <taxon>Sternorrhyncha</taxon>
        <taxon>Aphidomorpha</taxon>
        <taxon>Aphidoidea</taxon>
        <taxon>Aphididae</taxon>
        <taxon>Aphidini</taxon>
        <taxon>Aphis</taxon>
        <taxon>Aphis</taxon>
    </lineage>
</organism>
<accession>A0A6G0ZJG7</accession>